<evidence type="ECO:0000313" key="4">
    <source>
        <dbReference type="Proteomes" id="UP001430377"/>
    </source>
</evidence>
<dbReference type="InterPro" id="IPR056494">
    <property type="entry name" value="DUF7108_C"/>
</dbReference>
<dbReference type="InterPro" id="IPR055532">
    <property type="entry name" value="DUF7108_N"/>
</dbReference>
<accession>A0AAW4PNE7</accession>
<feature type="domain" description="DUF7108" evidence="1">
    <location>
        <begin position="3"/>
        <end position="88"/>
    </location>
</feature>
<evidence type="ECO:0000259" key="2">
    <source>
        <dbReference type="Pfam" id="PF23420"/>
    </source>
</evidence>
<feature type="domain" description="DUF7108" evidence="2">
    <location>
        <begin position="93"/>
        <end position="179"/>
    </location>
</feature>
<dbReference type="RefSeq" id="WP_220616754.1">
    <property type="nucleotide sequence ID" value="NZ_RKLR01000001.1"/>
</dbReference>
<sequence length="184" mass="20682">MTDLPSETVDEVERLTKLARDAVDEEEAAAYRVERASLLDEHGYTSRIREEDTGEVLVCHPADWVEDGVIRPDRVEETDRGVEVRLSGPETPDEWDTVDEANRAVAEAVRADHGDAHGATADALADFMGNHYAKPIADATPDELREFREEYFPRNVWPTDEQRALLEESVRLAVEKAGGRLPER</sequence>
<reference evidence="3 4" key="1">
    <citation type="submission" date="2021-06" db="EMBL/GenBank/DDBJ databases">
        <title>Halomicroarcula sp. a new haloarchaeum isolated from saline soil.</title>
        <authorList>
            <person name="Duran-Viseras A."/>
            <person name="Sanchez-Porro C."/>
            <person name="Ventosa A."/>
        </authorList>
    </citation>
    <scope>NUCLEOTIDE SEQUENCE [LARGE SCALE GENOMIC DNA]</scope>
    <source>
        <strain evidence="3 4">F13</strain>
    </source>
</reference>
<evidence type="ECO:0000313" key="3">
    <source>
        <dbReference type="EMBL" id="MBX0321749.1"/>
    </source>
</evidence>
<evidence type="ECO:0000259" key="1">
    <source>
        <dbReference type="Pfam" id="PF23418"/>
    </source>
</evidence>
<dbReference type="Pfam" id="PF23420">
    <property type="entry name" value="DUF7108_C"/>
    <property type="match status" value="1"/>
</dbReference>
<proteinExistence type="predicted"/>
<organism evidence="3 4">
    <name type="scientific">Haloarcula rubra</name>
    <dbReference type="NCBI Taxonomy" id="2487747"/>
    <lineage>
        <taxon>Archaea</taxon>
        <taxon>Methanobacteriati</taxon>
        <taxon>Methanobacteriota</taxon>
        <taxon>Stenosarchaea group</taxon>
        <taxon>Halobacteria</taxon>
        <taxon>Halobacteriales</taxon>
        <taxon>Haloarculaceae</taxon>
        <taxon>Haloarcula</taxon>
    </lineage>
</organism>
<dbReference type="Pfam" id="PF23418">
    <property type="entry name" value="DUF7108"/>
    <property type="match status" value="1"/>
</dbReference>
<dbReference type="AlphaFoldDB" id="A0AAW4PNE7"/>
<name>A0AAW4PNE7_9EURY</name>
<dbReference type="EMBL" id="RKLR01000001">
    <property type="protein sequence ID" value="MBX0321749.1"/>
    <property type="molecule type" value="Genomic_DNA"/>
</dbReference>
<comment type="caution">
    <text evidence="3">The sequence shown here is derived from an EMBL/GenBank/DDBJ whole genome shotgun (WGS) entry which is preliminary data.</text>
</comment>
<protein>
    <submittedName>
        <fullName evidence="3">RnhA operon protein</fullName>
    </submittedName>
</protein>
<gene>
    <name evidence="3" type="ORF">EGH21_01765</name>
</gene>
<dbReference type="Proteomes" id="UP001430377">
    <property type="component" value="Unassembled WGS sequence"/>
</dbReference>
<keyword evidence="4" id="KW-1185">Reference proteome</keyword>